<dbReference type="EMBL" id="CP036526">
    <property type="protein sequence ID" value="QDT13848.1"/>
    <property type="molecule type" value="Genomic_DNA"/>
</dbReference>
<dbReference type="Gene3D" id="2.60.120.200">
    <property type="match status" value="1"/>
</dbReference>
<evidence type="ECO:0000256" key="1">
    <source>
        <dbReference type="SAM" id="SignalP"/>
    </source>
</evidence>
<evidence type="ECO:0000313" key="3">
    <source>
        <dbReference type="EMBL" id="QDT13848.1"/>
    </source>
</evidence>
<keyword evidence="1" id="KW-0732">Signal</keyword>
<dbReference type="InterPro" id="IPR048958">
    <property type="entry name" value="Polysacc_lyase_14"/>
</dbReference>
<protein>
    <recommendedName>
        <fullName evidence="2">Polysaccharide lyase 14 domain-containing protein</fullName>
    </recommendedName>
</protein>
<dbReference type="Pfam" id="PF21294">
    <property type="entry name" value="Polysacc_lyase_14"/>
    <property type="match status" value="1"/>
</dbReference>
<dbReference type="PANTHER" id="PTHR40124:SF1">
    <property type="entry name" value="DISAGGREGATASE RELATED REPEAT PROTEIN"/>
    <property type="match status" value="1"/>
</dbReference>
<dbReference type="Proteomes" id="UP000319817">
    <property type="component" value="Chromosome"/>
</dbReference>
<dbReference type="AlphaFoldDB" id="A0A517P3B1"/>
<proteinExistence type="predicted"/>
<name>A0A517P3B1_9BACT</name>
<evidence type="ECO:0000259" key="2">
    <source>
        <dbReference type="Pfam" id="PF21294"/>
    </source>
</evidence>
<feature type="domain" description="Polysaccharide lyase 14" evidence="2">
    <location>
        <begin position="87"/>
        <end position="295"/>
    </location>
</feature>
<accession>A0A517P3B1</accession>
<feature type="chain" id="PRO_5022041419" description="Polysaccharide lyase 14 domain-containing protein" evidence="1">
    <location>
        <begin position="36"/>
        <end position="301"/>
    </location>
</feature>
<dbReference type="PANTHER" id="PTHR40124">
    <property type="match status" value="1"/>
</dbReference>
<feature type="signal peptide" evidence="1">
    <location>
        <begin position="1"/>
        <end position="35"/>
    </location>
</feature>
<gene>
    <name evidence="3" type="ORF">K239x_58680</name>
</gene>
<evidence type="ECO:0000313" key="4">
    <source>
        <dbReference type="Proteomes" id="UP000319817"/>
    </source>
</evidence>
<sequence length="301" mass="33992" precursor="true">MHTGYIMKFDRSFYRAAFIVGIAVAATITAGQASAQIIYSNDFDHHQFTGTYREHHWEADWNDPQWEDGIKEKRVKIVDGYQAYGGSGRSLAVKYPKGKYGTKNTGAQWIMELNDSYDEVLLSYSVKFKRGFDFVKGGKLPGLAGGTAPTGNVAANGYNGWTTRMMWRTTHTGNPGSPKQKTSPAISYAKYRRSGPDNDGRIEDETPWLDPDGDLTMLKSNKWYDITQRIKMNDVGTSNGVLQIWLNDVLLVDKQDVEYRKTNSIGIDKLYFSTFFGGGYSWRTSKYETAYFDNFVIVAVD</sequence>
<reference evidence="3 4" key="1">
    <citation type="submission" date="2019-02" db="EMBL/GenBank/DDBJ databases">
        <title>Deep-cultivation of Planctomycetes and their phenomic and genomic characterization uncovers novel biology.</title>
        <authorList>
            <person name="Wiegand S."/>
            <person name="Jogler M."/>
            <person name="Boedeker C."/>
            <person name="Pinto D."/>
            <person name="Vollmers J."/>
            <person name="Rivas-Marin E."/>
            <person name="Kohn T."/>
            <person name="Peeters S.H."/>
            <person name="Heuer A."/>
            <person name="Rast P."/>
            <person name="Oberbeckmann S."/>
            <person name="Bunk B."/>
            <person name="Jeske O."/>
            <person name="Meyerdierks A."/>
            <person name="Storesund J.E."/>
            <person name="Kallscheuer N."/>
            <person name="Luecker S."/>
            <person name="Lage O.M."/>
            <person name="Pohl T."/>
            <person name="Merkel B.J."/>
            <person name="Hornburger P."/>
            <person name="Mueller R.-W."/>
            <person name="Bruemmer F."/>
            <person name="Labrenz M."/>
            <person name="Spormann A.M."/>
            <person name="Op den Camp H."/>
            <person name="Overmann J."/>
            <person name="Amann R."/>
            <person name="Jetten M.S.M."/>
            <person name="Mascher T."/>
            <person name="Medema M.H."/>
            <person name="Devos D.P."/>
            <person name="Kaster A.-K."/>
            <person name="Ovreas L."/>
            <person name="Rohde M."/>
            <person name="Galperin M.Y."/>
            <person name="Jogler C."/>
        </authorList>
    </citation>
    <scope>NUCLEOTIDE SEQUENCE [LARGE SCALE GENOMIC DNA]</scope>
    <source>
        <strain evidence="3 4">K23_9</strain>
    </source>
</reference>
<keyword evidence="4" id="KW-1185">Reference proteome</keyword>
<organism evidence="3 4">
    <name type="scientific">Stieleria marina</name>
    <dbReference type="NCBI Taxonomy" id="1930275"/>
    <lineage>
        <taxon>Bacteria</taxon>
        <taxon>Pseudomonadati</taxon>
        <taxon>Planctomycetota</taxon>
        <taxon>Planctomycetia</taxon>
        <taxon>Pirellulales</taxon>
        <taxon>Pirellulaceae</taxon>
        <taxon>Stieleria</taxon>
    </lineage>
</organism>